<dbReference type="GO" id="GO:0016705">
    <property type="term" value="F:oxidoreductase activity, acting on paired donors, with incorporation or reduction of molecular oxygen"/>
    <property type="evidence" value="ECO:0007669"/>
    <property type="project" value="InterPro"/>
</dbReference>
<keyword evidence="1" id="KW-0560">Oxidoreductase</keyword>
<dbReference type="GO" id="GO:0004497">
    <property type="term" value="F:monooxygenase activity"/>
    <property type="evidence" value="ECO:0007669"/>
    <property type="project" value="UniProtKB-KW"/>
</dbReference>
<dbReference type="InterPro" id="IPR036661">
    <property type="entry name" value="Luciferase-like_sf"/>
</dbReference>
<dbReference type="EMBL" id="QUNO01000029">
    <property type="protein sequence ID" value="REH27628.1"/>
    <property type="molecule type" value="Genomic_DNA"/>
</dbReference>
<dbReference type="Proteomes" id="UP000256269">
    <property type="component" value="Unassembled WGS sequence"/>
</dbReference>
<protein>
    <submittedName>
        <fullName evidence="4">Alkanesulfonate monooxygenase SsuD/methylene tetrahydromethanopterin reductase-like flavin-dependent oxidoreductase (Luciferase family)</fullName>
    </submittedName>
</protein>
<dbReference type="InterPro" id="IPR050766">
    <property type="entry name" value="Bact_Lucif_Oxidored"/>
</dbReference>
<organism evidence="4 5">
    <name type="scientific">Kutzneria buriramensis</name>
    <dbReference type="NCBI Taxonomy" id="1045776"/>
    <lineage>
        <taxon>Bacteria</taxon>
        <taxon>Bacillati</taxon>
        <taxon>Actinomycetota</taxon>
        <taxon>Actinomycetes</taxon>
        <taxon>Pseudonocardiales</taxon>
        <taxon>Pseudonocardiaceae</taxon>
        <taxon>Kutzneria</taxon>
    </lineage>
</organism>
<evidence type="ECO:0000256" key="1">
    <source>
        <dbReference type="ARBA" id="ARBA00023002"/>
    </source>
</evidence>
<dbReference type="OrthoDB" id="7903015at2"/>
<accession>A0A3E0GU87</accession>
<evidence type="ECO:0000313" key="4">
    <source>
        <dbReference type="EMBL" id="REH27628.1"/>
    </source>
</evidence>
<reference evidence="4 5" key="1">
    <citation type="submission" date="2018-08" db="EMBL/GenBank/DDBJ databases">
        <title>Genomic Encyclopedia of Archaeal and Bacterial Type Strains, Phase II (KMG-II): from individual species to whole genera.</title>
        <authorList>
            <person name="Goeker M."/>
        </authorList>
    </citation>
    <scope>NUCLEOTIDE SEQUENCE [LARGE SCALE GENOMIC DNA]</scope>
    <source>
        <strain evidence="4 5">DSM 45791</strain>
    </source>
</reference>
<dbReference type="PANTHER" id="PTHR30137">
    <property type="entry name" value="LUCIFERASE-LIKE MONOOXYGENASE"/>
    <property type="match status" value="1"/>
</dbReference>
<dbReference type="CDD" id="cd00347">
    <property type="entry name" value="Flavin_utilizing_monoxygenases"/>
    <property type="match status" value="1"/>
</dbReference>
<evidence type="ECO:0000256" key="2">
    <source>
        <dbReference type="ARBA" id="ARBA00023033"/>
    </source>
</evidence>
<dbReference type="SUPFAM" id="SSF51679">
    <property type="entry name" value="Bacterial luciferase-like"/>
    <property type="match status" value="1"/>
</dbReference>
<keyword evidence="5" id="KW-1185">Reference proteome</keyword>
<dbReference type="Pfam" id="PF00296">
    <property type="entry name" value="Bac_luciferase"/>
    <property type="match status" value="1"/>
</dbReference>
<sequence length="352" mass="38111">MRIGITYLSASRDIDRATTDEKYGDFFREVEWANDKGFAGVWITEHHFSTYSLSSSPLLLLTKAATVAPNLRVGTGILVLPLWDPVRLVADVCTLDAVSGGRVDLGIGRGYQSHEFHGYGRDLADSRAMFEEAVDLITQLLTSEDTTFDGRHYHVDAPVTVLPRPTQNPHPPVWLAAVSPESTRFAVTRGFNFMGLALATPAELAKHWRAIEDIARETGQSVAGREYSANRYVYCTTDPDGRRLAAREAARQMAMSRALATGAVPVHGVAPAPAEIDPADEELAYQRLLAGTPDEIVAQIEEIADSGVTYISAGFQYGAMPTEASFRSMKLFAEGVLPAFAGTTGAATPAFS</sequence>
<proteinExistence type="predicted"/>
<keyword evidence="2 4" id="KW-0503">Monooxygenase</keyword>
<evidence type="ECO:0000259" key="3">
    <source>
        <dbReference type="Pfam" id="PF00296"/>
    </source>
</evidence>
<comment type="caution">
    <text evidence="4">The sequence shown here is derived from an EMBL/GenBank/DDBJ whole genome shotgun (WGS) entry which is preliminary data.</text>
</comment>
<name>A0A3E0GU87_9PSEU</name>
<dbReference type="AlphaFoldDB" id="A0A3E0GU87"/>
<evidence type="ECO:0000313" key="5">
    <source>
        <dbReference type="Proteomes" id="UP000256269"/>
    </source>
</evidence>
<dbReference type="Gene3D" id="3.20.20.30">
    <property type="entry name" value="Luciferase-like domain"/>
    <property type="match status" value="1"/>
</dbReference>
<dbReference type="GO" id="GO:0005829">
    <property type="term" value="C:cytosol"/>
    <property type="evidence" value="ECO:0007669"/>
    <property type="project" value="TreeGrafter"/>
</dbReference>
<dbReference type="PANTHER" id="PTHR30137:SF8">
    <property type="entry name" value="BLR5498 PROTEIN"/>
    <property type="match status" value="1"/>
</dbReference>
<dbReference type="InterPro" id="IPR011251">
    <property type="entry name" value="Luciferase-like_dom"/>
</dbReference>
<gene>
    <name evidence="4" type="ORF">BCF44_12916</name>
</gene>
<feature type="domain" description="Luciferase-like" evidence="3">
    <location>
        <begin position="1"/>
        <end position="309"/>
    </location>
</feature>